<dbReference type="RefSeq" id="WP_117532214.1">
    <property type="nucleotide sequence ID" value="NZ_QUSM01000003.1"/>
</dbReference>
<dbReference type="Proteomes" id="UP000261212">
    <property type="component" value="Unassembled WGS sequence"/>
</dbReference>
<evidence type="ECO:0000313" key="1">
    <source>
        <dbReference type="EMBL" id="RGD74508.1"/>
    </source>
</evidence>
<dbReference type="EMBL" id="QUSM01000003">
    <property type="protein sequence ID" value="RGD74508.1"/>
    <property type="molecule type" value="Genomic_DNA"/>
</dbReference>
<reference evidence="1 2" key="1">
    <citation type="submission" date="2018-08" db="EMBL/GenBank/DDBJ databases">
        <title>A genome reference for cultivated species of the human gut microbiota.</title>
        <authorList>
            <person name="Zou Y."/>
            <person name="Xue W."/>
            <person name="Luo G."/>
        </authorList>
    </citation>
    <scope>NUCLEOTIDE SEQUENCE [LARGE SCALE GENOMIC DNA]</scope>
    <source>
        <strain evidence="1 2">AM25-6</strain>
    </source>
</reference>
<dbReference type="AlphaFoldDB" id="A0A3E3E0P6"/>
<gene>
    <name evidence="1" type="ORF">DW687_07055</name>
</gene>
<evidence type="ECO:0000313" key="2">
    <source>
        <dbReference type="Proteomes" id="UP000261212"/>
    </source>
</evidence>
<accession>A0A3E3E0P6</accession>
<proteinExistence type="predicted"/>
<name>A0A3E3E0P6_9FIRM</name>
<protein>
    <submittedName>
        <fullName evidence="1">Uncharacterized protein</fullName>
    </submittedName>
</protein>
<organism evidence="1 2">
    <name type="scientific">Anaerofustis stercorihominis</name>
    <dbReference type="NCBI Taxonomy" id="214853"/>
    <lineage>
        <taxon>Bacteria</taxon>
        <taxon>Bacillati</taxon>
        <taxon>Bacillota</taxon>
        <taxon>Clostridia</taxon>
        <taxon>Eubacteriales</taxon>
        <taxon>Eubacteriaceae</taxon>
        <taxon>Anaerofustis</taxon>
    </lineage>
</organism>
<comment type="caution">
    <text evidence="1">The sequence shown here is derived from an EMBL/GenBank/DDBJ whole genome shotgun (WGS) entry which is preliminary data.</text>
</comment>
<sequence length="145" mass="17088">MKTKRILAFIMIFLIALTTLSTTVFGFNSYEEYFNGKYSYSLKIPKDKKNVIMETNQSSVLIPYSEQIRLEINVEDVSTLLTNKEQENYNERDLEKLTLKSDVFENTYASEDYMQKNAIKLIKKIRTFSDADKYRKLQNGQKECF</sequence>